<sequence>MYSAGWLLSVELPSACSSPTAQTTPTRPPLLFCTSLPLLPSRLHSHGLKPSCPYSDAPFLPPNPISVGAGPSPPSAAASSLHPPACKQPRTSSWRLSTPRNAPFAQAPRPTPKSLPASSASPPSGASPSPLWASTANPRTRSRSSGASSLPPPRNTRSQRGW</sequence>
<dbReference type="AlphaFoldDB" id="A0AAD7ING9"/>
<feature type="region of interest" description="Disordered" evidence="1">
    <location>
        <begin position="59"/>
        <end position="162"/>
    </location>
</feature>
<feature type="compositionally biased region" description="Low complexity" evidence="1">
    <location>
        <begin position="66"/>
        <end position="85"/>
    </location>
</feature>
<proteinExistence type="predicted"/>
<keyword evidence="3" id="KW-1185">Reference proteome</keyword>
<feature type="compositionally biased region" description="Polar residues" evidence="1">
    <location>
        <begin position="89"/>
        <end position="100"/>
    </location>
</feature>
<comment type="caution">
    <text evidence="2">The sequence shown here is derived from an EMBL/GenBank/DDBJ whole genome shotgun (WGS) entry which is preliminary data.</text>
</comment>
<evidence type="ECO:0000256" key="1">
    <source>
        <dbReference type="SAM" id="MobiDB-lite"/>
    </source>
</evidence>
<reference evidence="2" key="1">
    <citation type="submission" date="2023-03" db="EMBL/GenBank/DDBJ databases">
        <title>Massive genome expansion in bonnet fungi (Mycena s.s.) driven by repeated elements and novel gene families across ecological guilds.</title>
        <authorList>
            <consortium name="Lawrence Berkeley National Laboratory"/>
            <person name="Harder C.B."/>
            <person name="Miyauchi S."/>
            <person name="Viragh M."/>
            <person name="Kuo A."/>
            <person name="Thoen E."/>
            <person name="Andreopoulos B."/>
            <person name="Lu D."/>
            <person name="Skrede I."/>
            <person name="Drula E."/>
            <person name="Henrissat B."/>
            <person name="Morin E."/>
            <person name="Kohler A."/>
            <person name="Barry K."/>
            <person name="LaButti K."/>
            <person name="Morin E."/>
            <person name="Salamov A."/>
            <person name="Lipzen A."/>
            <person name="Mereny Z."/>
            <person name="Hegedus B."/>
            <person name="Baldrian P."/>
            <person name="Stursova M."/>
            <person name="Weitz H."/>
            <person name="Taylor A."/>
            <person name="Grigoriev I.V."/>
            <person name="Nagy L.G."/>
            <person name="Martin F."/>
            <person name="Kauserud H."/>
        </authorList>
    </citation>
    <scope>NUCLEOTIDE SEQUENCE</scope>
    <source>
        <strain evidence="2">CBHHK188m</strain>
    </source>
</reference>
<organism evidence="2 3">
    <name type="scientific">Mycena maculata</name>
    <dbReference type="NCBI Taxonomy" id="230809"/>
    <lineage>
        <taxon>Eukaryota</taxon>
        <taxon>Fungi</taxon>
        <taxon>Dikarya</taxon>
        <taxon>Basidiomycota</taxon>
        <taxon>Agaricomycotina</taxon>
        <taxon>Agaricomycetes</taxon>
        <taxon>Agaricomycetidae</taxon>
        <taxon>Agaricales</taxon>
        <taxon>Marasmiineae</taxon>
        <taxon>Mycenaceae</taxon>
        <taxon>Mycena</taxon>
    </lineage>
</organism>
<dbReference type="EMBL" id="JARJLG010000095">
    <property type="protein sequence ID" value="KAJ7747139.1"/>
    <property type="molecule type" value="Genomic_DNA"/>
</dbReference>
<name>A0AAD7ING9_9AGAR</name>
<protein>
    <submittedName>
        <fullName evidence="2">Uncharacterized protein</fullName>
    </submittedName>
</protein>
<evidence type="ECO:0000313" key="2">
    <source>
        <dbReference type="EMBL" id="KAJ7747139.1"/>
    </source>
</evidence>
<dbReference type="Proteomes" id="UP001215280">
    <property type="component" value="Unassembled WGS sequence"/>
</dbReference>
<gene>
    <name evidence="2" type="ORF">DFH07DRAFT_1037309</name>
</gene>
<evidence type="ECO:0000313" key="3">
    <source>
        <dbReference type="Proteomes" id="UP001215280"/>
    </source>
</evidence>
<feature type="compositionally biased region" description="Low complexity" evidence="1">
    <location>
        <begin position="112"/>
        <end position="134"/>
    </location>
</feature>
<feature type="compositionally biased region" description="Polar residues" evidence="1">
    <location>
        <begin position="135"/>
        <end position="148"/>
    </location>
</feature>
<accession>A0AAD7ING9</accession>